<dbReference type="GO" id="GO:0006412">
    <property type="term" value="P:translation"/>
    <property type="evidence" value="ECO:0007669"/>
    <property type="project" value="InterPro"/>
</dbReference>
<evidence type="ECO:0000313" key="5">
    <source>
        <dbReference type="EMBL" id="KAF8479679.1"/>
    </source>
</evidence>
<accession>A0A9P5MVA8</accession>
<evidence type="ECO:0000256" key="1">
    <source>
        <dbReference type="ARBA" id="ARBA00008563"/>
    </source>
</evidence>
<dbReference type="EMBL" id="WHVB01000009">
    <property type="protein sequence ID" value="KAF8479679.1"/>
    <property type="molecule type" value="Genomic_DNA"/>
</dbReference>
<dbReference type="HAMAP" id="MF_01363">
    <property type="entry name" value="Ribosomal_bL21"/>
    <property type="match status" value="1"/>
</dbReference>
<dbReference type="InterPro" id="IPR036164">
    <property type="entry name" value="bL21-like_sf"/>
</dbReference>
<keyword evidence="6" id="KW-1185">Reference proteome</keyword>
<dbReference type="PANTHER" id="PTHR21349:SF0">
    <property type="entry name" value="LARGE RIBOSOMAL SUBUNIT PROTEIN BL21M"/>
    <property type="match status" value="1"/>
</dbReference>
<evidence type="ECO:0000256" key="4">
    <source>
        <dbReference type="ARBA" id="ARBA00044129"/>
    </source>
</evidence>
<dbReference type="SUPFAM" id="SSF141091">
    <property type="entry name" value="L21p-like"/>
    <property type="match status" value="1"/>
</dbReference>
<proteinExistence type="inferred from homology"/>
<evidence type="ECO:0000256" key="2">
    <source>
        <dbReference type="ARBA" id="ARBA00022980"/>
    </source>
</evidence>
<name>A0A9P5MVA8_9AGAM</name>
<gene>
    <name evidence="5" type="ORF">DFH94DRAFT_745121</name>
</gene>
<organism evidence="5 6">
    <name type="scientific">Russula ochroleuca</name>
    <dbReference type="NCBI Taxonomy" id="152965"/>
    <lineage>
        <taxon>Eukaryota</taxon>
        <taxon>Fungi</taxon>
        <taxon>Dikarya</taxon>
        <taxon>Basidiomycota</taxon>
        <taxon>Agaricomycotina</taxon>
        <taxon>Agaricomycetes</taxon>
        <taxon>Russulales</taxon>
        <taxon>Russulaceae</taxon>
        <taxon>Russula</taxon>
    </lineage>
</organism>
<reference evidence="5" key="2">
    <citation type="journal article" date="2020" name="Nat. Commun.">
        <title>Large-scale genome sequencing of mycorrhizal fungi provides insights into the early evolution of symbiotic traits.</title>
        <authorList>
            <person name="Miyauchi S."/>
            <person name="Kiss E."/>
            <person name="Kuo A."/>
            <person name="Drula E."/>
            <person name="Kohler A."/>
            <person name="Sanchez-Garcia M."/>
            <person name="Morin E."/>
            <person name="Andreopoulos B."/>
            <person name="Barry K.W."/>
            <person name="Bonito G."/>
            <person name="Buee M."/>
            <person name="Carver A."/>
            <person name="Chen C."/>
            <person name="Cichocki N."/>
            <person name="Clum A."/>
            <person name="Culley D."/>
            <person name="Crous P.W."/>
            <person name="Fauchery L."/>
            <person name="Girlanda M."/>
            <person name="Hayes R.D."/>
            <person name="Keri Z."/>
            <person name="LaButti K."/>
            <person name="Lipzen A."/>
            <person name="Lombard V."/>
            <person name="Magnuson J."/>
            <person name="Maillard F."/>
            <person name="Murat C."/>
            <person name="Nolan M."/>
            <person name="Ohm R.A."/>
            <person name="Pangilinan J."/>
            <person name="Pereira M.F."/>
            <person name="Perotto S."/>
            <person name="Peter M."/>
            <person name="Pfister S."/>
            <person name="Riley R."/>
            <person name="Sitrit Y."/>
            <person name="Stielow J.B."/>
            <person name="Szollosi G."/>
            <person name="Zifcakova L."/>
            <person name="Stursova M."/>
            <person name="Spatafora J.W."/>
            <person name="Tedersoo L."/>
            <person name="Vaario L.M."/>
            <person name="Yamada A."/>
            <person name="Yan M."/>
            <person name="Wang P."/>
            <person name="Xu J."/>
            <person name="Bruns T."/>
            <person name="Baldrian P."/>
            <person name="Vilgalys R."/>
            <person name="Dunand C."/>
            <person name="Henrissat B."/>
            <person name="Grigoriev I.V."/>
            <person name="Hibbett D."/>
            <person name="Nagy L.G."/>
            <person name="Martin F.M."/>
        </authorList>
    </citation>
    <scope>NUCLEOTIDE SEQUENCE</scope>
    <source>
        <strain evidence="5">Prilba</strain>
    </source>
</reference>
<dbReference type="GO" id="GO:0003735">
    <property type="term" value="F:structural constituent of ribosome"/>
    <property type="evidence" value="ECO:0007669"/>
    <property type="project" value="InterPro"/>
</dbReference>
<dbReference type="GO" id="GO:0005762">
    <property type="term" value="C:mitochondrial large ribosomal subunit"/>
    <property type="evidence" value="ECO:0007669"/>
    <property type="project" value="TreeGrafter"/>
</dbReference>
<evidence type="ECO:0000313" key="6">
    <source>
        <dbReference type="Proteomes" id="UP000759537"/>
    </source>
</evidence>
<comment type="caution">
    <text evidence="5">The sequence shown here is derived from an EMBL/GenBank/DDBJ whole genome shotgun (WGS) entry which is preliminary data.</text>
</comment>
<dbReference type="InterPro" id="IPR028909">
    <property type="entry name" value="bL21-like"/>
</dbReference>
<evidence type="ECO:0000256" key="3">
    <source>
        <dbReference type="ARBA" id="ARBA00023274"/>
    </source>
</evidence>
<dbReference type="InterPro" id="IPR001787">
    <property type="entry name" value="Ribosomal_bL21"/>
</dbReference>
<reference evidence="5" key="1">
    <citation type="submission" date="2019-10" db="EMBL/GenBank/DDBJ databases">
        <authorList>
            <consortium name="DOE Joint Genome Institute"/>
            <person name="Kuo A."/>
            <person name="Miyauchi S."/>
            <person name="Kiss E."/>
            <person name="Drula E."/>
            <person name="Kohler A."/>
            <person name="Sanchez-Garcia M."/>
            <person name="Andreopoulos B."/>
            <person name="Barry K.W."/>
            <person name="Bonito G."/>
            <person name="Buee M."/>
            <person name="Carver A."/>
            <person name="Chen C."/>
            <person name="Cichocki N."/>
            <person name="Clum A."/>
            <person name="Culley D."/>
            <person name="Crous P.W."/>
            <person name="Fauchery L."/>
            <person name="Girlanda M."/>
            <person name="Hayes R."/>
            <person name="Keri Z."/>
            <person name="LaButti K."/>
            <person name="Lipzen A."/>
            <person name="Lombard V."/>
            <person name="Magnuson J."/>
            <person name="Maillard F."/>
            <person name="Morin E."/>
            <person name="Murat C."/>
            <person name="Nolan M."/>
            <person name="Ohm R."/>
            <person name="Pangilinan J."/>
            <person name="Pereira M."/>
            <person name="Perotto S."/>
            <person name="Peter M."/>
            <person name="Riley R."/>
            <person name="Sitrit Y."/>
            <person name="Stielow B."/>
            <person name="Szollosi G."/>
            <person name="Zifcakova L."/>
            <person name="Stursova M."/>
            <person name="Spatafora J.W."/>
            <person name="Tedersoo L."/>
            <person name="Vaario L.-M."/>
            <person name="Yamada A."/>
            <person name="Yan M."/>
            <person name="Wang P."/>
            <person name="Xu J."/>
            <person name="Bruns T."/>
            <person name="Baldrian P."/>
            <person name="Vilgalys R."/>
            <person name="Henrissat B."/>
            <person name="Grigoriev I.V."/>
            <person name="Hibbett D."/>
            <person name="Nagy L.G."/>
            <person name="Martin F.M."/>
        </authorList>
    </citation>
    <scope>NUCLEOTIDE SEQUENCE</scope>
    <source>
        <strain evidence="5">Prilba</strain>
    </source>
</reference>
<sequence length="174" mass="19485">MGPERRAASGPLHLEIMMAGWTWTRLPFVRQAFTRGLHTSPQTPSSTSHALALIRSQPNQYVIASIAGKKYLLASKDLLTVPRLNDVRVGDILSLSQIHEVGSREYTLRGSPVIPSSHVAVEATVVEHTKGKMEHIFKKKRRKGYERTIPHKQTYTRLRIGPISVRSEDEALSP</sequence>
<dbReference type="AlphaFoldDB" id="A0A9P5MVA8"/>
<dbReference type="OrthoDB" id="5994at2759"/>
<dbReference type="PANTHER" id="PTHR21349">
    <property type="entry name" value="50S RIBOSOMAL PROTEIN L21"/>
    <property type="match status" value="1"/>
</dbReference>
<dbReference type="Proteomes" id="UP000759537">
    <property type="component" value="Unassembled WGS sequence"/>
</dbReference>
<dbReference type="GO" id="GO:0003723">
    <property type="term" value="F:RNA binding"/>
    <property type="evidence" value="ECO:0007669"/>
    <property type="project" value="InterPro"/>
</dbReference>
<keyword evidence="3" id="KW-0687">Ribonucleoprotein</keyword>
<dbReference type="Pfam" id="PF00829">
    <property type="entry name" value="Ribosomal_L21p"/>
    <property type="match status" value="1"/>
</dbReference>
<protein>
    <recommendedName>
        <fullName evidence="4">Large ribosomal subunit protein bL21m</fullName>
    </recommendedName>
</protein>
<comment type="similarity">
    <text evidence="1">Belongs to the bacterial ribosomal protein bL21 family.</text>
</comment>
<keyword evidence="2 5" id="KW-0689">Ribosomal protein</keyword>